<proteinExistence type="predicted"/>
<sequence>MAPGSFAGPGRPLRSMTDEKRKADIENLKELFPRRSTLEISSALAICKGSFDDTMDLLDGSQGPSSSYSSIRTAPIRPGIMSLNNTTYRKLKSEYQSLEDISDPSKRENVANLLDLDLQQPIPVLIRELEKCNWDVDEVANFFLNNGAKPDSPITIDLESIVEAGASAKGASLKPSADTFDPTPPPTPSALESQSQRWPGGIVDSFVVSLPADEIALARAQSQQSRTQSLEREGSDEPNPELKPHSTETIDLEMGEVGDEQSPETPSNLTSGFDREMGGQEESIALKVKELHSLLPDSSKRRCKAILQVYPDMQEAFEALEEELKEYGPNATSSETEESDSDADNNGSESDMTEQGKSPGTSGIGGANRGKGKRSAETPDDEPPAKKFRSLAMEDNDEEAEGAKLEPAGEWVMNTFGESGGISISLKNGKHPCKFPRASQFPVKNQKDRDHNSTTASHPGH</sequence>
<feature type="region of interest" description="Disordered" evidence="1">
    <location>
        <begin position="218"/>
        <end position="281"/>
    </location>
</feature>
<dbReference type="Proteomes" id="UP000235672">
    <property type="component" value="Unassembled WGS sequence"/>
</dbReference>
<feature type="region of interest" description="Disordered" evidence="1">
    <location>
        <begin position="320"/>
        <end position="411"/>
    </location>
</feature>
<organism evidence="2 3">
    <name type="scientific">Hyaloscypha hepaticicola</name>
    <dbReference type="NCBI Taxonomy" id="2082293"/>
    <lineage>
        <taxon>Eukaryota</taxon>
        <taxon>Fungi</taxon>
        <taxon>Dikarya</taxon>
        <taxon>Ascomycota</taxon>
        <taxon>Pezizomycotina</taxon>
        <taxon>Leotiomycetes</taxon>
        <taxon>Helotiales</taxon>
        <taxon>Hyaloscyphaceae</taxon>
        <taxon>Hyaloscypha</taxon>
    </lineage>
</organism>
<feature type="compositionally biased region" description="Basic and acidic residues" evidence="1">
    <location>
        <begin position="229"/>
        <end position="248"/>
    </location>
</feature>
<feature type="region of interest" description="Disordered" evidence="1">
    <location>
        <begin position="169"/>
        <end position="196"/>
    </location>
</feature>
<reference evidence="2 3" key="1">
    <citation type="submission" date="2016-05" db="EMBL/GenBank/DDBJ databases">
        <title>A degradative enzymes factory behind the ericoid mycorrhizal symbiosis.</title>
        <authorList>
            <consortium name="DOE Joint Genome Institute"/>
            <person name="Martino E."/>
            <person name="Morin E."/>
            <person name="Grelet G."/>
            <person name="Kuo A."/>
            <person name="Kohler A."/>
            <person name="Daghino S."/>
            <person name="Barry K."/>
            <person name="Choi C."/>
            <person name="Cichocki N."/>
            <person name="Clum A."/>
            <person name="Copeland A."/>
            <person name="Hainaut M."/>
            <person name="Haridas S."/>
            <person name="Labutti K."/>
            <person name="Lindquist E."/>
            <person name="Lipzen A."/>
            <person name="Khouja H.-R."/>
            <person name="Murat C."/>
            <person name="Ohm R."/>
            <person name="Olson A."/>
            <person name="Spatafora J."/>
            <person name="Veneault-Fourrey C."/>
            <person name="Henrissat B."/>
            <person name="Grigoriev I."/>
            <person name="Martin F."/>
            <person name="Perotto S."/>
        </authorList>
    </citation>
    <scope>NUCLEOTIDE SEQUENCE [LARGE SCALE GENOMIC DNA]</scope>
    <source>
        <strain evidence="2 3">UAMH 7357</strain>
    </source>
</reference>
<protein>
    <recommendedName>
        <fullName evidence="4">CUE domain-containing protein</fullName>
    </recommendedName>
</protein>
<dbReference type="AlphaFoldDB" id="A0A2J6QF29"/>
<accession>A0A2J6QF29</accession>
<feature type="region of interest" description="Disordered" evidence="1">
    <location>
        <begin position="1"/>
        <end position="20"/>
    </location>
</feature>
<keyword evidence="3" id="KW-1185">Reference proteome</keyword>
<feature type="compositionally biased region" description="Low complexity" evidence="1">
    <location>
        <begin position="218"/>
        <end position="228"/>
    </location>
</feature>
<feature type="region of interest" description="Disordered" evidence="1">
    <location>
        <begin position="431"/>
        <end position="461"/>
    </location>
</feature>
<name>A0A2J6QF29_9HELO</name>
<evidence type="ECO:0000313" key="2">
    <source>
        <dbReference type="EMBL" id="PMD24860.1"/>
    </source>
</evidence>
<feature type="compositionally biased region" description="Polar residues" evidence="1">
    <location>
        <begin position="347"/>
        <end position="361"/>
    </location>
</feature>
<evidence type="ECO:0000256" key="1">
    <source>
        <dbReference type="SAM" id="MobiDB-lite"/>
    </source>
</evidence>
<evidence type="ECO:0008006" key="4">
    <source>
        <dbReference type="Google" id="ProtNLM"/>
    </source>
</evidence>
<feature type="compositionally biased region" description="Acidic residues" evidence="1">
    <location>
        <begin position="250"/>
        <end position="262"/>
    </location>
</feature>
<gene>
    <name evidence="2" type="ORF">NA56DRAFT_460328</name>
</gene>
<evidence type="ECO:0000313" key="3">
    <source>
        <dbReference type="Proteomes" id="UP000235672"/>
    </source>
</evidence>
<dbReference type="EMBL" id="KZ613471">
    <property type="protein sequence ID" value="PMD24860.1"/>
    <property type="molecule type" value="Genomic_DNA"/>
</dbReference>
<dbReference type="OrthoDB" id="636773at2759"/>